<keyword evidence="7" id="KW-0472">Membrane</keyword>
<feature type="domain" description="Peptidase S8/S53" evidence="9">
    <location>
        <begin position="63"/>
        <end position="303"/>
    </location>
</feature>
<dbReference type="SUPFAM" id="SSF52743">
    <property type="entry name" value="Subtilisin-like"/>
    <property type="match status" value="1"/>
</dbReference>
<evidence type="ECO:0000256" key="7">
    <source>
        <dbReference type="SAM" id="Phobius"/>
    </source>
</evidence>
<evidence type="ECO:0000259" key="9">
    <source>
        <dbReference type="Pfam" id="PF00082"/>
    </source>
</evidence>
<dbReference type="InterPro" id="IPR036852">
    <property type="entry name" value="Peptidase_S8/S53_dom_sf"/>
</dbReference>
<sequence>MAHPIVRTVAALCLAAATCAIGATPAAAAQRAPNCADPGQVIDTVPWAQRMLGPERVWPFTRGGGATVAVLSTGVDAGQDQLGNQVTEGFDAVAGSGPANDDCLGLGTQVAGVIAAQQTNAIGFAGLAPRVTIVPIRVVDTVSSLSVIDPGLIAKGIDAAVARGVHVIAVPVVTYTDSAALQDAVDRALASGAVVVAAVGDQGNRQGGSGKPYPASYDGVVGVGAIQEDGARWANSQQGDFVDIVAPGAGVVTLQTGRGMTVVNSTGVACGFVAATAAMIHARQSSLRGDQVTRQLLGTATPAAGGSAYGRGVVNPYAAVTERLVNGSPAPLPALAPQSGSESPAWARSRELALAGAGLAVLATLAVLVVAVVLPAAAAASGAPPSPPCPPPAPNPKSPAPHPTLPPPLTPPPLARAPPCAASPCAASIKGIWSWFDL</sequence>
<feature type="chain" id="PRO_5028853206" description="Peptidase S8/S53 domain-containing protein" evidence="8">
    <location>
        <begin position="29"/>
        <end position="438"/>
    </location>
</feature>
<evidence type="ECO:0000313" key="10">
    <source>
        <dbReference type="EMBL" id="GFJ88741.1"/>
    </source>
</evidence>
<evidence type="ECO:0000256" key="6">
    <source>
        <dbReference type="SAM" id="MobiDB-lite"/>
    </source>
</evidence>
<feature type="region of interest" description="Disordered" evidence="6">
    <location>
        <begin position="381"/>
        <end position="417"/>
    </location>
</feature>
<proteinExistence type="inferred from homology"/>
<dbReference type="PRINTS" id="PR00723">
    <property type="entry name" value="SUBTILISIN"/>
</dbReference>
<keyword evidence="4" id="KW-0720">Serine protease</keyword>
<name>A0A6V8L1S2_9ACTN</name>
<evidence type="ECO:0000256" key="1">
    <source>
        <dbReference type="ARBA" id="ARBA00011073"/>
    </source>
</evidence>
<dbReference type="GO" id="GO:0004252">
    <property type="term" value="F:serine-type endopeptidase activity"/>
    <property type="evidence" value="ECO:0007669"/>
    <property type="project" value="InterPro"/>
</dbReference>
<dbReference type="PANTHER" id="PTHR43806">
    <property type="entry name" value="PEPTIDASE S8"/>
    <property type="match status" value="1"/>
</dbReference>
<dbReference type="Gene3D" id="3.40.50.200">
    <property type="entry name" value="Peptidase S8/S53 domain"/>
    <property type="match status" value="1"/>
</dbReference>
<keyword evidence="2" id="KW-0645">Protease</keyword>
<keyword evidence="3" id="KW-0378">Hydrolase</keyword>
<gene>
    <name evidence="10" type="ORF">Prum_023830</name>
</gene>
<evidence type="ECO:0000313" key="11">
    <source>
        <dbReference type="Proteomes" id="UP000482960"/>
    </source>
</evidence>
<feature type="transmembrane region" description="Helical" evidence="7">
    <location>
        <begin position="352"/>
        <end position="374"/>
    </location>
</feature>
<evidence type="ECO:0000256" key="3">
    <source>
        <dbReference type="ARBA" id="ARBA00022801"/>
    </source>
</evidence>
<dbReference type="PROSITE" id="PS51892">
    <property type="entry name" value="SUBTILASE"/>
    <property type="match status" value="1"/>
</dbReference>
<evidence type="ECO:0000256" key="2">
    <source>
        <dbReference type="ARBA" id="ARBA00022670"/>
    </source>
</evidence>
<dbReference type="InterPro" id="IPR015500">
    <property type="entry name" value="Peptidase_S8_subtilisin-rel"/>
</dbReference>
<protein>
    <recommendedName>
        <fullName evidence="9">Peptidase S8/S53 domain-containing protein</fullName>
    </recommendedName>
</protein>
<dbReference type="EMBL" id="BLPG01000001">
    <property type="protein sequence ID" value="GFJ88741.1"/>
    <property type="molecule type" value="Genomic_DNA"/>
</dbReference>
<dbReference type="PANTHER" id="PTHR43806:SF11">
    <property type="entry name" value="CEREVISIN-RELATED"/>
    <property type="match status" value="1"/>
</dbReference>
<evidence type="ECO:0000256" key="5">
    <source>
        <dbReference type="PROSITE-ProRule" id="PRU01240"/>
    </source>
</evidence>
<feature type="compositionally biased region" description="Pro residues" evidence="6">
    <location>
        <begin position="384"/>
        <end position="416"/>
    </location>
</feature>
<dbReference type="InterPro" id="IPR000209">
    <property type="entry name" value="Peptidase_S8/S53_dom"/>
</dbReference>
<accession>A0A6V8L1S2</accession>
<dbReference type="GO" id="GO:0006508">
    <property type="term" value="P:proteolysis"/>
    <property type="evidence" value="ECO:0007669"/>
    <property type="project" value="UniProtKB-KW"/>
</dbReference>
<dbReference type="Pfam" id="PF00082">
    <property type="entry name" value="Peptidase_S8"/>
    <property type="match status" value="1"/>
</dbReference>
<evidence type="ECO:0000256" key="4">
    <source>
        <dbReference type="ARBA" id="ARBA00022825"/>
    </source>
</evidence>
<comment type="similarity">
    <text evidence="1 5">Belongs to the peptidase S8 family.</text>
</comment>
<keyword evidence="7" id="KW-0812">Transmembrane</keyword>
<reference evidence="10 11" key="1">
    <citation type="submission" date="2020-03" db="EMBL/GenBank/DDBJ databases">
        <title>Whole genome shotgun sequence of Phytohabitans rumicis NBRC 108638.</title>
        <authorList>
            <person name="Komaki H."/>
            <person name="Tamura T."/>
        </authorList>
    </citation>
    <scope>NUCLEOTIDE SEQUENCE [LARGE SCALE GENOMIC DNA]</scope>
    <source>
        <strain evidence="10 11">NBRC 108638</strain>
    </source>
</reference>
<keyword evidence="11" id="KW-1185">Reference proteome</keyword>
<keyword evidence="7" id="KW-1133">Transmembrane helix</keyword>
<feature type="signal peptide" evidence="8">
    <location>
        <begin position="1"/>
        <end position="28"/>
    </location>
</feature>
<organism evidence="10 11">
    <name type="scientific">Phytohabitans rumicis</name>
    <dbReference type="NCBI Taxonomy" id="1076125"/>
    <lineage>
        <taxon>Bacteria</taxon>
        <taxon>Bacillati</taxon>
        <taxon>Actinomycetota</taxon>
        <taxon>Actinomycetes</taxon>
        <taxon>Micromonosporales</taxon>
        <taxon>Micromonosporaceae</taxon>
    </lineage>
</organism>
<evidence type="ECO:0000256" key="8">
    <source>
        <dbReference type="SAM" id="SignalP"/>
    </source>
</evidence>
<dbReference type="Proteomes" id="UP000482960">
    <property type="component" value="Unassembled WGS sequence"/>
</dbReference>
<comment type="caution">
    <text evidence="10">The sequence shown here is derived from an EMBL/GenBank/DDBJ whole genome shotgun (WGS) entry which is preliminary data.</text>
</comment>
<comment type="caution">
    <text evidence="5">Lacks conserved residue(s) required for the propagation of feature annotation.</text>
</comment>
<keyword evidence="8" id="KW-0732">Signal</keyword>
<dbReference type="AlphaFoldDB" id="A0A6V8L1S2"/>
<dbReference type="InterPro" id="IPR050131">
    <property type="entry name" value="Peptidase_S8_subtilisin-like"/>
</dbReference>
<dbReference type="RefSeq" id="WP_173076226.1">
    <property type="nucleotide sequence ID" value="NZ_BLPG01000001.1"/>
</dbReference>
<reference evidence="10 11" key="2">
    <citation type="submission" date="2020-03" db="EMBL/GenBank/DDBJ databases">
        <authorList>
            <person name="Ichikawa N."/>
            <person name="Kimura A."/>
            <person name="Kitahashi Y."/>
            <person name="Uohara A."/>
        </authorList>
    </citation>
    <scope>NUCLEOTIDE SEQUENCE [LARGE SCALE GENOMIC DNA]</scope>
    <source>
        <strain evidence="10 11">NBRC 108638</strain>
    </source>
</reference>